<dbReference type="EMBL" id="JACEIK010004039">
    <property type="protein sequence ID" value="MCD9643959.1"/>
    <property type="molecule type" value="Genomic_DNA"/>
</dbReference>
<sequence>MDLEARSGKGQGRAAKLRAPRWSRVTLPSRRQVLSHGEIELQNHERKRFKVNGHRVKAYLGKSEEIQLVDLWALGLKSKERTYGCTVWDVVNTNGPCYMFHRENSEAQEATKTTTSLPQSDEGSDEDEFDGDNPPTDNAEEGNGNADKGTGDAEESGDDDTEKEESADKESAAEKSNEQVGDSDPATKLEERSKRWFL</sequence>
<comment type="caution">
    <text evidence="2">The sequence shown here is derived from an EMBL/GenBank/DDBJ whole genome shotgun (WGS) entry which is preliminary data.</text>
</comment>
<organism evidence="2 3">
    <name type="scientific">Datura stramonium</name>
    <name type="common">Jimsonweed</name>
    <name type="synonym">Common thornapple</name>
    <dbReference type="NCBI Taxonomy" id="4076"/>
    <lineage>
        <taxon>Eukaryota</taxon>
        <taxon>Viridiplantae</taxon>
        <taxon>Streptophyta</taxon>
        <taxon>Embryophyta</taxon>
        <taxon>Tracheophyta</taxon>
        <taxon>Spermatophyta</taxon>
        <taxon>Magnoliopsida</taxon>
        <taxon>eudicotyledons</taxon>
        <taxon>Gunneridae</taxon>
        <taxon>Pentapetalae</taxon>
        <taxon>asterids</taxon>
        <taxon>lamiids</taxon>
        <taxon>Solanales</taxon>
        <taxon>Solanaceae</taxon>
        <taxon>Solanoideae</taxon>
        <taxon>Datureae</taxon>
        <taxon>Datura</taxon>
    </lineage>
</organism>
<feature type="compositionally biased region" description="Acidic residues" evidence="1">
    <location>
        <begin position="152"/>
        <end position="163"/>
    </location>
</feature>
<feature type="region of interest" description="Disordered" evidence="1">
    <location>
        <begin position="103"/>
        <end position="198"/>
    </location>
</feature>
<accession>A0ABS8VD08</accession>
<dbReference type="Proteomes" id="UP000823775">
    <property type="component" value="Unassembled WGS sequence"/>
</dbReference>
<evidence type="ECO:0000313" key="2">
    <source>
        <dbReference type="EMBL" id="MCD9643959.1"/>
    </source>
</evidence>
<name>A0ABS8VD08_DATST</name>
<protein>
    <submittedName>
        <fullName evidence="2">Uncharacterized protein</fullName>
    </submittedName>
</protein>
<feature type="compositionally biased region" description="Basic and acidic residues" evidence="1">
    <location>
        <begin position="185"/>
        <end position="198"/>
    </location>
</feature>
<reference evidence="2 3" key="1">
    <citation type="journal article" date="2021" name="BMC Genomics">
        <title>Datura genome reveals duplications of psychoactive alkaloid biosynthetic genes and high mutation rate following tissue culture.</title>
        <authorList>
            <person name="Rajewski A."/>
            <person name="Carter-House D."/>
            <person name="Stajich J."/>
            <person name="Litt A."/>
        </authorList>
    </citation>
    <scope>NUCLEOTIDE SEQUENCE [LARGE SCALE GENOMIC DNA]</scope>
    <source>
        <strain evidence="2">AR-01</strain>
    </source>
</reference>
<keyword evidence="3" id="KW-1185">Reference proteome</keyword>
<feature type="compositionally biased region" description="Acidic residues" evidence="1">
    <location>
        <begin position="122"/>
        <end position="131"/>
    </location>
</feature>
<evidence type="ECO:0000313" key="3">
    <source>
        <dbReference type="Proteomes" id="UP000823775"/>
    </source>
</evidence>
<feature type="compositionally biased region" description="Polar residues" evidence="1">
    <location>
        <begin position="107"/>
        <end position="119"/>
    </location>
</feature>
<feature type="compositionally biased region" description="Basic and acidic residues" evidence="1">
    <location>
        <begin position="164"/>
        <end position="177"/>
    </location>
</feature>
<proteinExistence type="predicted"/>
<evidence type="ECO:0000256" key="1">
    <source>
        <dbReference type="SAM" id="MobiDB-lite"/>
    </source>
</evidence>
<gene>
    <name evidence="2" type="ORF">HAX54_031852</name>
</gene>